<proteinExistence type="predicted"/>
<protein>
    <submittedName>
        <fullName evidence="1">YjdF family protein</fullName>
    </submittedName>
</protein>
<evidence type="ECO:0000313" key="2">
    <source>
        <dbReference type="Proteomes" id="UP001060112"/>
    </source>
</evidence>
<dbReference type="Pfam" id="PF11208">
    <property type="entry name" value="DUF2992"/>
    <property type="match status" value="1"/>
</dbReference>
<accession>A0ABY5I2C3</accession>
<keyword evidence="2" id="KW-1185">Reference proteome</keyword>
<name>A0ABY5I2C3_9FIRM</name>
<dbReference type="EMBL" id="CP101620">
    <property type="protein sequence ID" value="UTY38917.1"/>
    <property type="molecule type" value="Genomic_DNA"/>
</dbReference>
<sequence length="78" mass="9247">MDSISITLKVYYEEPFWVGVFERIENQQLSVYKITFGLEPQDQDIYQMILKHYQSFAFSPSIDYAVKSCKVNPKKDKE</sequence>
<reference evidence="1" key="1">
    <citation type="submission" date="2022-07" db="EMBL/GenBank/DDBJ databases">
        <title>Faecal culturing of patients with breast cancer.</title>
        <authorList>
            <person name="Teng N.M.Y."/>
            <person name="Kiu R."/>
            <person name="Evans R."/>
            <person name="Baker D.J."/>
            <person name="Zenner C."/>
            <person name="Robinson S.D."/>
            <person name="Hall L.J."/>
        </authorList>
    </citation>
    <scope>NUCLEOTIDE SEQUENCE</scope>
    <source>
        <strain evidence="1">LH1062</strain>
    </source>
</reference>
<organism evidence="1 2">
    <name type="scientific">Allocoprobacillus halotolerans</name>
    <dbReference type="NCBI Taxonomy" id="2944914"/>
    <lineage>
        <taxon>Bacteria</taxon>
        <taxon>Bacillati</taxon>
        <taxon>Bacillota</taxon>
        <taxon>Erysipelotrichia</taxon>
        <taxon>Erysipelotrichales</taxon>
        <taxon>Erysipelotrichaceae</taxon>
        <taxon>Allocoprobacillus</taxon>
    </lineage>
</organism>
<dbReference type="InterPro" id="IPR016787">
    <property type="entry name" value="UCP021328"/>
</dbReference>
<evidence type="ECO:0000313" key="1">
    <source>
        <dbReference type="EMBL" id="UTY38917.1"/>
    </source>
</evidence>
<dbReference type="Proteomes" id="UP001060112">
    <property type="component" value="Chromosome"/>
</dbReference>
<gene>
    <name evidence="1" type="ORF">NMU03_15205</name>
</gene>